<keyword evidence="2" id="KW-1185">Reference proteome</keyword>
<accession>A0A963Z7Q2</accession>
<dbReference type="RefSeq" id="WP_227310868.1">
    <property type="nucleotide sequence ID" value="NZ_JAESVA010000037.1"/>
</dbReference>
<protein>
    <submittedName>
        <fullName evidence="1">Uncharacterized protein</fullName>
    </submittedName>
</protein>
<dbReference type="Proteomes" id="UP000721844">
    <property type="component" value="Unassembled WGS sequence"/>
</dbReference>
<comment type="caution">
    <text evidence="1">The sequence shown here is derived from an EMBL/GenBank/DDBJ whole genome shotgun (WGS) entry which is preliminary data.</text>
</comment>
<organism evidence="1 2">
    <name type="scientific">Acidisoma cellulosilyticum</name>
    <dbReference type="NCBI Taxonomy" id="2802395"/>
    <lineage>
        <taxon>Bacteria</taxon>
        <taxon>Pseudomonadati</taxon>
        <taxon>Pseudomonadota</taxon>
        <taxon>Alphaproteobacteria</taxon>
        <taxon>Acetobacterales</taxon>
        <taxon>Acidocellaceae</taxon>
        <taxon>Acidisoma</taxon>
    </lineage>
</organism>
<gene>
    <name evidence="1" type="ORF">ACELLULO517_28270</name>
</gene>
<name>A0A963Z7Q2_9PROT</name>
<sequence>MKVLILGTSNCLLKGGAREAIEQYFSKENVTNISLGGTSGTFLALFRFIEGINFSEFDYVFFDFIVNEQWQLRAGRSPSHLMKIARIFYSLLPPGVRYCHLGFSIRSNFFHPNIVEHIHRSLCLEFGITFISIRQILIEFGAKYNIGVEKLFVENDVGHFNTGLVNAIVSQIANVIHTFPPKDWSSAITRDIFFIQDFKKETTERVSYSTSLRNQEYGLFKNNTKIKLSSGSFLGFDYAEIGTEAFIYVNANPFLVKSLHFKVDKPWMKITAFHKEILTNSESDLTISAVPPANMSAEFTDAISSSIDDLSGDAKLASAYFLKIPINETLKAFDLNFLRNFEECYYFESLIFDKISSDFNSIKDLAWGKSV</sequence>
<dbReference type="EMBL" id="JAESVA010000037">
    <property type="protein sequence ID" value="MCB8884136.1"/>
    <property type="molecule type" value="Genomic_DNA"/>
</dbReference>
<evidence type="ECO:0000313" key="1">
    <source>
        <dbReference type="EMBL" id="MCB8884136.1"/>
    </source>
</evidence>
<evidence type="ECO:0000313" key="2">
    <source>
        <dbReference type="Proteomes" id="UP000721844"/>
    </source>
</evidence>
<proteinExistence type="predicted"/>
<dbReference type="AlphaFoldDB" id="A0A963Z7Q2"/>
<reference evidence="1 2" key="1">
    <citation type="journal article" date="2021" name="Microorganisms">
        <title>Acidisoma silvae sp. nov. and Acidisomacellulosilytica sp. nov., Two Acidophilic Bacteria Isolated from Decaying Wood, Hydrolyzing Cellulose and Producing Poly-3-hydroxybutyrate.</title>
        <authorList>
            <person name="Mieszkin S."/>
            <person name="Pouder E."/>
            <person name="Uroz S."/>
            <person name="Simon-Colin C."/>
            <person name="Alain K."/>
        </authorList>
    </citation>
    <scope>NUCLEOTIDE SEQUENCE [LARGE SCALE GENOMIC DNA]</scope>
    <source>
        <strain evidence="1 2">HW T5.17</strain>
    </source>
</reference>